<comment type="cofactor">
    <cofactor evidence="1 7">
        <name>heme</name>
        <dbReference type="ChEBI" id="CHEBI:30413"/>
    </cofactor>
</comment>
<dbReference type="GO" id="GO:0005506">
    <property type="term" value="F:iron ion binding"/>
    <property type="evidence" value="ECO:0007669"/>
    <property type="project" value="InterPro"/>
</dbReference>
<dbReference type="RefSeq" id="XP_018805522.2">
    <property type="nucleotide sequence ID" value="XM_018949977.2"/>
</dbReference>
<keyword evidence="8" id="KW-0560">Oxidoreductase</keyword>
<dbReference type="GO" id="GO:0004497">
    <property type="term" value="F:monooxygenase activity"/>
    <property type="evidence" value="ECO:0007669"/>
    <property type="project" value="UniProtKB-KW"/>
</dbReference>
<dbReference type="InterPro" id="IPR017972">
    <property type="entry name" value="Cyt_P450_CS"/>
</dbReference>
<keyword evidence="5" id="KW-1133">Transmembrane helix</keyword>
<evidence type="ECO:0000256" key="6">
    <source>
        <dbReference type="ARBA" id="ARBA00023136"/>
    </source>
</evidence>
<name>A0A833U4I2_JUGRE</name>
<dbReference type="Gene3D" id="1.10.630.10">
    <property type="entry name" value="Cytochrome P450"/>
    <property type="match status" value="1"/>
</dbReference>
<dbReference type="Gramene" id="Jr13_24990_p1">
    <property type="protein sequence ID" value="cds.Jr13_24990_p1"/>
    <property type="gene ID" value="Jr13_24990"/>
</dbReference>
<dbReference type="PANTHER" id="PTHR24298">
    <property type="entry name" value="FLAVONOID 3'-MONOOXYGENASE-RELATED"/>
    <property type="match status" value="1"/>
</dbReference>
<keyword evidence="4 7" id="KW-0479">Metal-binding</keyword>
<feature type="binding site" description="axial binding residue" evidence="7">
    <location>
        <position position="134"/>
    </location>
    <ligand>
        <name>heme</name>
        <dbReference type="ChEBI" id="CHEBI:30413"/>
    </ligand>
    <ligandPart>
        <name>Fe</name>
        <dbReference type="ChEBI" id="CHEBI:18248"/>
    </ligandPart>
</feature>
<dbReference type="AlphaFoldDB" id="A0A833U4I2"/>
<dbReference type="InterPro" id="IPR036396">
    <property type="entry name" value="Cyt_P450_sf"/>
</dbReference>
<protein>
    <recommendedName>
        <fullName evidence="11">Cytochrome P450 89A2-like</fullName>
    </recommendedName>
</protein>
<evidence type="ECO:0000256" key="5">
    <source>
        <dbReference type="ARBA" id="ARBA00022989"/>
    </source>
</evidence>
<dbReference type="GO" id="GO:0016705">
    <property type="term" value="F:oxidoreductase activity, acting on paired donors, with incorporation or reduction of molecular oxygen"/>
    <property type="evidence" value="ECO:0007669"/>
    <property type="project" value="InterPro"/>
</dbReference>
<dbReference type="EMBL" id="LIHL02000013">
    <property type="protein sequence ID" value="KAF5450588.1"/>
    <property type="molecule type" value="Genomic_DNA"/>
</dbReference>
<comment type="similarity">
    <text evidence="8">Belongs to the cytochrome P450 family.</text>
</comment>
<dbReference type="InterPro" id="IPR001128">
    <property type="entry name" value="Cyt_P450"/>
</dbReference>
<keyword evidence="3" id="KW-0812">Transmembrane</keyword>
<dbReference type="InterPro" id="IPR051103">
    <property type="entry name" value="Plant_metabolite_P450s"/>
</dbReference>
<comment type="caution">
    <text evidence="9">The sequence shown here is derived from an EMBL/GenBank/DDBJ whole genome shotgun (WGS) entry which is preliminary data.</text>
</comment>
<accession>A0A833U4I2</accession>
<organism evidence="9 10">
    <name type="scientific">Juglans regia</name>
    <name type="common">English walnut</name>
    <dbReference type="NCBI Taxonomy" id="51240"/>
    <lineage>
        <taxon>Eukaryota</taxon>
        <taxon>Viridiplantae</taxon>
        <taxon>Streptophyta</taxon>
        <taxon>Embryophyta</taxon>
        <taxon>Tracheophyta</taxon>
        <taxon>Spermatophyta</taxon>
        <taxon>Magnoliopsida</taxon>
        <taxon>eudicotyledons</taxon>
        <taxon>Gunneridae</taxon>
        <taxon>Pentapetalae</taxon>
        <taxon>rosids</taxon>
        <taxon>fabids</taxon>
        <taxon>Fagales</taxon>
        <taxon>Juglandaceae</taxon>
        <taxon>Juglans</taxon>
    </lineage>
</organism>
<evidence type="ECO:0000313" key="10">
    <source>
        <dbReference type="Proteomes" id="UP000619265"/>
    </source>
</evidence>
<keyword evidence="7 8" id="KW-0408">Iron</keyword>
<keyword evidence="7 8" id="KW-0349">Heme</keyword>
<evidence type="ECO:0000256" key="3">
    <source>
        <dbReference type="ARBA" id="ARBA00022692"/>
    </source>
</evidence>
<dbReference type="PANTHER" id="PTHR24298:SF800">
    <property type="entry name" value="CYTOCHROME P450 89A2-RELATED"/>
    <property type="match status" value="1"/>
</dbReference>
<dbReference type="PRINTS" id="PR00385">
    <property type="entry name" value="P450"/>
</dbReference>
<dbReference type="Proteomes" id="UP000619265">
    <property type="component" value="Unassembled WGS sequence"/>
</dbReference>
<dbReference type="PRINTS" id="PR00463">
    <property type="entry name" value="EP450I"/>
</dbReference>
<evidence type="ECO:0000256" key="2">
    <source>
        <dbReference type="ARBA" id="ARBA00004167"/>
    </source>
</evidence>
<dbReference type="GO" id="GO:0016020">
    <property type="term" value="C:membrane"/>
    <property type="evidence" value="ECO:0007669"/>
    <property type="project" value="UniProtKB-SubCell"/>
</dbReference>
<reference evidence="9" key="2">
    <citation type="submission" date="2020-03" db="EMBL/GenBank/DDBJ databases">
        <title>Walnut 2.0.</title>
        <authorList>
            <person name="Marrano A."/>
            <person name="Britton M."/>
            <person name="Zimin A.V."/>
            <person name="Zaini P.A."/>
            <person name="Workman R."/>
            <person name="Puiu D."/>
            <person name="Bianco L."/>
            <person name="Allen B.J."/>
            <person name="Troggio M."/>
            <person name="Leslie C.A."/>
            <person name="Timp W."/>
            <person name="Dendekar A."/>
            <person name="Salzberg S.L."/>
            <person name="Neale D.B."/>
        </authorList>
    </citation>
    <scope>NUCLEOTIDE SEQUENCE</scope>
    <source>
        <tissue evidence="9">Leaves</tissue>
    </source>
</reference>
<evidence type="ECO:0000256" key="8">
    <source>
        <dbReference type="RuleBase" id="RU000461"/>
    </source>
</evidence>
<evidence type="ECO:0008006" key="11">
    <source>
        <dbReference type="Google" id="ProtNLM"/>
    </source>
</evidence>
<evidence type="ECO:0000313" key="9">
    <source>
        <dbReference type="EMBL" id="KAF5450588.1"/>
    </source>
</evidence>
<dbReference type="PROSITE" id="PS00086">
    <property type="entry name" value="CYTOCHROME_P450"/>
    <property type="match status" value="1"/>
</dbReference>
<evidence type="ECO:0000256" key="4">
    <source>
        <dbReference type="ARBA" id="ARBA00022723"/>
    </source>
</evidence>
<proteinExistence type="inferred from homology"/>
<dbReference type="KEGG" id="jre:108979320"/>
<dbReference type="Pfam" id="PF00067">
    <property type="entry name" value="p450"/>
    <property type="match status" value="1"/>
</dbReference>
<keyword evidence="8" id="KW-0503">Monooxygenase</keyword>
<dbReference type="InterPro" id="IPR002401">
    <property type="entry name" value="Cyt_P450_E_grp-I"/>
</dbReference>
<dbReference type="SUPFAM" id="SSF48264">
    <property type="entry name" value="Cytochrome P450"/>
    <property type="match status" value="1"/>
</dbReference>
<comment type="subcellular location">
    <subcellularLocation>
        <location evidence="2">Membrane</location>
        <topology evidence="2">Single-pass membrane protein</topology>
    </subcellularLocation>
</comment>
<reference evidence="9" key="1">
    <citation type="submission" date="2015-10" db="EMBL/GenBank/DDBJ databases">
        <authorList>
            <person name="Martinez-Garcia P.J."/>
            <person name="Crepeau M.W."/>
            <person name="Puiu D."/>
            <person name="Gonzalez-Ibeas D."/>
            <person name="Whalen J."/>
            <person name="Stevens K."/>
            <person name="Paul R."/>
            <person name="Butterfield T."/>
            <person name="Britton M."/>
            <person name="Reagan R."/>
            <person name="Chakraborty S."/>
            <person name="Walawage S.L."/>
            <person name="Vasquez-Gross H.A."/>
            <person name="Cardeno C."/>
            <person name="Famula R."/>
            <person name="Pratt K."/>
            <person name="Kuruganti S."/>
            <person name="Aradhya M.K."/>
            <person name="Leslie C.A."/>
            <person name="Dandekar A.M."/>
            <person name="Salzberg S.L."/>
            <person name="Wegrzyn J.L."/>
            <person name="Langley C.H."/>
            <person name="Neale D.B."/>
        </authorList>
    </citation>
    <scope>NUCLEOTIDE SEQUENCE</scope>
    <source>
        <tissue evidence="9">Leaves</tissue>
    </source>
</reference>
<dbReference type="GO" id="GO:0020037">
    <property type="term" value="F:heme binding"/>
    <property type="evidence" value="ECO:0007669"/>
    <property type="project" value="InterPro"/>
</dbReference>
<evidence type="ECO:0000256" key="7">
    <source>
        <dbReference type="PIRSR" id="PIRSR602401-1"/>
    </source>
</evidence>
<evidence type="ECO:0000256" key="1">
    <source>
        <dbReference type="ARBA" id="ARBA00001971"/>
    </source>
</evidence>
<sequence length="194" mass="22191">MANIVKHPHIQAKLFAEIKAVVGEGAEEIKEEDVQKMTYLKAVILETLRIHPPSTFLVPHAVSEDAELLGYRVPKDTTVNFVISLMGRDPKEWENPMEFRPERLLNRGENGEPDRVSDVTAYKMMPFGSGRRLCPGKRLALLNLEYFVSNLVWNFEWKPVDREGVDLSVKEVFLMVVKNPLRAHVHVSKNQMKA</sequence>
<gene>
    <name evidence="9" type="ORF">F2P56_030923</name>
</gene>
<keyword evidence="6" id="KW-0472">Membrane</keyword>
<dbReference type="OrthoDB" id="1055148at2759"/>